<organism evidence="2 3">
    <name type="scientific">Mucilaginibacter angelicae</name>
    <dbReference type="NCBI Taxonomy" id="869718"/>
    <lineage>
        <taxon>Bacteria</taxon>
        <taxon>Pseudomonadati</taxon>
        <taxon>Bacteroidota</taxon>
        <taxon>Sphingobacteriia</taxon>
        <taxon>Sphingobacteriales</taxon>
        <taxon>Sphingobacteriaceae</taxon>
        <taxon>Mucilaginibacter</taxon>
    </lineage>
</organism>
<dbReference type="Pfam" id="PF00656">
    <property type="entry name" value="Peptidase_C14"/>
    <property type="match status" value="1"/>
</dbReference>
<keyword evidence="3" id="KW-1185">Reference proteome</keyword>
<evidence type="ECO:0000313" key="3">
    <source>
        <dbReference type="Proteomes" id="UP001589828"/>
    </source>
</evidence>
<accession>A0ABV6L574</accession>
<evidence type="ECO:0000259" key="1">
    <source>
        <dbReference type="Pfam" id="PF00656"/>
    </source>
</evidence>
<gene>
    <name evidence="2" type="ORF">ACFFGT_10485</name>
</gene>
<evidence type="ECO:0000313" key="2">
    <source>
        <dbReference type="EMBL" id="MFC0514632.1"/>
    </source>
</evidence>
<comment type="caution">
    <text evidence="2">The sequence shown here is derived from an EMBL/GenBank/DDBJ whole genome shotgun (WGS) entry which is preliminary data.</text>
</comment>
<dbReference type="Proteomes" id="UP001589828">
    <property type="component" value="Unassembled WGS sequence"/>
</dbReference>
<name>A0ABV6L574_9SPHI</name>
<sequence>MANYAIIIGINDYIPPERLGLKALQGAIRDAESVHEWVITHGGVTPERARLITSVLNPLAPLKQQVDAAIVEMMQDILVNGASADRLYFYFAGHGIGVERDLENNGLCTAGWNELFRNSEALSSKEYKQKFMNEGLFKEVVIWLDCCRNTKVYLDPAGGPGIIPNMGPNQNPQYFLGYATQFQNQAFETAAAANGEHRGVFTEVLLEGLAGAANENGQTPVTADELRDHLAYYVPHRAEAAGYIQIPEISHNATRYSQMTF</sequence>
<reference evidence="2 3" key="1">
    <citation type="submission" date="2024-09" db="EMBL/GenBank/DDBJ databases">
        <authorList>
            <person name="Sun Q."/>
            <person name="Mori K."/>
        </authorList>
    </citation>
    <scope>NUCLEOTIDE SEQUENCE [LARGE SCALE GENOMIC DNA]</scope>
    <source>
        <strain evidence="2 3">NCAIM B.02415</strain>
    </source>
</reference>
<dbReference type="SUPFAM" id="SSF52129">
    <property type="entry name" value="Caspase-like"/>
    <property type="match status" value="1"/>
</dbReference>
<dbReference type="Gene3D" id="3.40.50.1460">
    <property type="match status" value="1"/>
</dbReference>
<dbReference type="InterPro" id="IPR029030">
    <property type="entry name" value="Caspase-like_dom_sf"/>
</dbReference>
<dbReference type="EMBL" id="JBHLTS010000021">
    <property type="protein sequence ID" value="MFC0514632.1"/>
    <property type="molecule type" value="Genomic_DNA"/>
</dbReference>
<proteinExistence type="predicted"/>
<dbReference type="InterPro" id="IPR011600">
    <property type="entry name" value="Pept_C14_caspase"/>
</dbReference>
<dbReference type="RefSeq" id="WP_377022476.1">
    <property type="nucleotide sequence ID" value="NZ_JBHLTS010000021.1"/>
</dbReference>
<feature type="domain" description="Peptidase C14 caspase" evidence="1">
    <location>
        <begin position="4"/>
        <end position="254"/>
    </location>
</feature>
<protein>
    <submittedName>
        <fullName evidence="2">Caspase domain-containing protein</fullName>
    </submittedName>
</protein>